<gene>
    <name evidence="1" type="ORF">MCOR_23674</name>
</gene>
<keyword evidence="2" id="KW-1185">Reference proteome</keyword>
<sequence>MNTQDIKPGFTILKLGKSSFISNDSITFRYSDIWEKDIVLSNVKVKQFLKSENKEFDFVHGPCITDKDYTRDYAFCFRCPTWIGQAQKLRGKSRLWPCPSVVENIESVLPTNYCFYDDLHYEQLDYKGQQALKYGCLDISSIYRRHVITPIDFTEDLNLPFDIIDELKNRHVFTNSNLPPVVYAHYLRFLCFLRLYDGENYRKSLQDIQLTIENDYFVCEYQKVGSYKLLAIAHLKIGNRNAAKKYLAVADRHISKS</sequence>
<evidence type="ECO:0000313" key="1">
    <source>
        <dbReference type="EMBL" id="CAC5388410.1"/>
    </source>
</evidence>
<dbReference type="Proteomes" id="UP000507470">
    <property type="component" value="Unassembled WGS sequence"/>
</dbReference>
<dbReference type="EMBL" id="CACVKT020004160">
    <property type="protein sequence ID" value="CAC5388410.1"/>
    <property type="molecule type" value="Genomic_DNA"/>
</dbReference>
<protein>
    <submittedName>
        <fullName evidence="1">Uncharacterized protein</fullName>
    </submittedName>
</protein>
<organism evidence="1 2">
    <name type="scientific">Mytilus coruscus</name>
    <name type="common">Sea mussel</name>
    <dbReference type="NCBI Taxonomy" id="42192"/>
    <lineage>
        <taxon>Eukaryota</taxon>
        <taxon>Metazoa</taxon>
        <taxon>Spiralia</taxon>
        <taxon>Lophotrochozoa</taxon>
        <taxon>Mollusca</taxon>
        <taxon>Bivalvia</taxon>
        <taxon>Autobranchia</taxon>
        <taxon>Pteriomorphia</taxon>
        <taxon>Mytilida</taxon>
        <taxon>Mytiloidea</taxon>
        <taxon>Mytilidae</taxon>
        <taxon>Mytilinae</taxon>
        <taxon>Mytilus</taxon>
    </lineage>
</organism>
<proteinExistence type="predicted"/>
<accession>A0A6J8BZT9</accession>
<evidence type="ECO:0000313" key="2">
    <source>
        <dbReference type="Proteomes" id="UP000507470"/>
    </source>
</evidence>
<name>A0A6J8BZT9_MYTCO</name>
<dbReference type="AlphaFoldDB" id="A0A6J8BZT9"/>
<reference evidence="1 2" key="1">
    <citation type="submission" date="2020-06" db="EMBL/GenBank/DDBJ databases">
        <authorList>
            <person name="Li R."/>
            <person name="Bekaert M."/>
        </authorList>
    </citation>
    <scope>NUCLEOTIDE SEQUENCE [LARGE SCALE GENOMIC DNA]</scope>
    <source>
        <strain evidence="2">wild</strain>
    </source>
</reference>